<dbReference type="Proteomes" id="UP001497382">
    <property type="component" value="Unassembled WGS sequence"/>
</dbReference>
<reference evidence="1 2" key="1">
    <citation type="submission" date="2024-04" db="EMBL/GenBank/DDBJ databases">
        <authorList>
            <person name="Rising A."/>
            <person name="Reimegard J."/>
            <person name="Sonavane S."/>
            <person name="Akerstrom W."/>
            <person name="Nylinder S."/>
            <person name="Hedman E."/>
            <person name="Kallberg Y."/>
        </authorList>
    </citation>
    <scope>NUCLEOTIDE SEQUENCE [LARGE SCALE GENOMIC DNA]</scope>
</reference>
<sequence length="29" mass="3751">MVDRNARHIPRVAFYKRWLLKWRPRVTRK</sequence>
<dbReference type="AlphaFoldDB" id="A0AAV2BMQ4"/>
<accession>A0AAV2BMQ4</accession>
<comment type="caution">
    <text evidence="1">The sequence shown here is derived from an EMBL/GenBank/DDBJ whole genome shotgun (WGS) entry which is preliminary data.</text>
</comment>
<dbReference type="EMBL" id="CAXIEN010000402">
    <property type="protein sequence ID" value="CAL1296658.1"/>
    <property type="molecule type" value="Genomic_DNA"/>
</dbReference>
<name>A0AAV2BMQ4_9ARAC</name>
<proteinExistence type="predicted"/>
<keyword evidence="2" id="KW-1185">Reference proteome</keyword>
<evidence type="ECO:0000313" key="2">
    <source>
        <dbReference type="Proteomes" id="UP001497382"/>
    </source>
</evidence>
<protein>
    <submittedName>
        <fullName evidence="1">Uncharacterized protein</fullName>
    </submittedName>
</protein>
<gene>
    <name evidence="1" type="ORF">LARSCL_LOCUS19904</name>
</gene>
<evidence type="ECO:0000313" key="1">
    <source>
        <dbReference type="EMBL" id="CAL1296658.1"/>
    </source>
</evidence>
<organism evidence="1 2">
    <name type="scientific">Larinioides sclopetarius</name>
    <dbReference type="NCBI Taxonomy" id="280406"/>
    <lineage>
        <taxon>Eukaryota</taxon>
        <taxon>Metazoa</taxon>
        <taxon>Ecdysozoa</taxon>
        <taxon>Arthropoda</taxon>
        <taxon>Chelicerata</taxon>
        <taxon>Arachnida</taxon>
        <taxon>Araneae</taxon>
        <taxon>Araneomorphae</taxon>
        <taxon>Entelegynae</taxon>
        <taxon>Araneoidea</taxon>
        <taxon>Araneidae</taxon>
        <taxon>Larinioides</taxon>
    </lineage>
</organism>